<dbReference type="InterPro" id="IPR023635">
    <property type="entry name" value="Peptide_deformylase"/>
</dbReference>
<dbReference type="NCBIfam" id="NF001159">
    <property type="entry name" value="PRK00150.1-3"/>
    <property type="match status" value="1"/>
</dbReference>
<dbReference type="GO" id="GO:0006412">
    <property type="term" value="P:translation"/>
    <property type="evidence" value="ECO:0007669"/>
    <property type="project" value="UniProtKB-UniRule"/>
</dbReference>
<dbReference type="EMBL" id="QJKF01000002">
    <property type="protein sequence ID" value="PXX69106.1"/>
    <property type="molecule type" value="Genomic_DNA"/>
</dbReference>
<evidence type="ECO:0000256" key="6">
    <source>
        <dbReference type="HAMAP-Rule" id="MF_00163"/>
    </source>
</evidence>
<dbReference type="PANTHER" id="PTHR10458:SF2">
    <property type="entry name" value="PEPTIDE DEFORMYLASE, MITOCHONDRIAL"/>
    <property type="match status" value="1"/>
</dbReference>
<dbReference type="NCBIfam" id="TIGR00079">
    <property type="entry name" value="pept_deformyl"/>
    <property type="match status" value="1"/>
</dbReference>
<gene>
    <name evidence="6" type="primary">def</name>
    <name evidence="7" type="ORF">DFR70_102793</name>
</gene>
<dbReference type="PIRSF" id="PIRSF004749">
    <property type="entry name" value="Pep_def"/>
    <property type="match status" value="1"/>
</dbReference>
<evidence type="ECO:0000256" key="1">
    <source>
        <dbReference type="ARBA" id="ARBA00010759"/>
    </source>
</evidence>
<dbReference type="HAMAP" id="MF_00163">
    <property type="entry name" value="Pep_deformylase"/>
    <property type="match status" value="1"/>
</dbReference>
<dbReference type="OrthoDB" id="9804313at2"/>
<dbReference type="GO" id="GO:0046872">
    <property type="term" value="F:metal ion binding"/>
    <property type="evidence" value="ECO:0007669"/>
    <property type="project" value="UniProtKB-KW"/>
</dbReference>
<name>A0A318KC62_9NOCA</name>
<comment type="similarity">
    <text evidence="1 6">Belongs to the polypeptide deformylase family.</text>
</comment>
<sequence length="181" mass="19902">MAVRPILIAGDPRLSTPATPVTTFDDELAAFVEDLFETNTAANGAGLAANQVGDARAVFVYDLVDDSVRHRGCVVNPVLETSALPETMPDPDDDLEGCLSVPGEWFPTGRAHWSRVTGVDVTGRPVTVEATGYLARCLQHETDHLAGRLYLERLIGRNQRAARRMIKDHQWTRPGRSWLPE</sequence>
<organism evidence="7 8">
    <name type="scientific">Nocardia tenerifensis</name>
    <dbReference type="NCBI Taxonomy" id="228006"/>
    <lineage>
        <taxon>Bacteria</taxon>
        <taxon>Bacillati</taxon>
        <taxon>Actinomycetota</taxon>
        <taxon>Actinomycetes</taxon>
        <taxon>Mycobacteriales</taxon>
        <taxon>Nocardiaceae</taxon>
        <taxon>Nocardia</taxon>
    </lineage>
</organism>
<feature type="active site" evidence="6">
    <location>
        <position position="141"/>
    </location>
</feature>
<protein>
    <recommendedName>
        <fullName evidence="6">Peptide deformylase</fullName>
        <shortName evidence="6">PDF</shortName>
        <ecNumber evidence="6">3.5.1.88</ecNumber>
    </recommendedName>
    <alternativeName>
        <fullName evidence="6">Polypeptide deformylase</fullName>
    </alternativeName>
</protein>
<reference evidence="7 8" key="1">
    <citation type="submission" date="2018-05" db="EMBL/GenBank/DDBJ databases">
        <title>Genomic Encyclopedia of Type Strains, Phase IV (KMG-IV): sequencing the most valuable type-strain genomes for metagenomic binning, comparative biology and taxonomic classification.</title>
        <authorList>
            <person name="Goeker M."/>
        </authorList>
    </citation>
    <scope>NUCLEOTIDE SEQUENCE [LARGE SCALE GENOMIC DNA]</scope>
    <source>
        <strain evidence="7 8">DSM 44704</strain>
    </source>
</reference>
<comment type="cofactor">
    <cofactor evidence="6">
        <name>Fe(2+)</name>
        <dbReference type="ChEBI" id="CHEBI:29033"/>
    </cofactor>
    <text evidence="6">Binds 1 Fe(2+) ion.</text>
</comment>
<keyword evidence="8" id="KW-1185">Reference proteome</keyword>
<dbReference type="CDD" id="cd00487">
    <property type="entry name" value="Pep_deformylase"/>
    <property type="match status" value="1"/>
</dbReference>
<dbReference type="EC" id="3.5.1.88" evidence="6"/>
<keyword evidence="4 6" id="KW-0648">Protein biosynthesis</keyword>
<dbReference type="GO" id="GO:0042586">
    <property type="term" value="F:peptide deformylase activity"/>
    <property type="evidence" value="ECO:0007669"/>
    <property type="project" value="UniProtKB-UniRule"/>
</dbReference>
<dbReference type="PRINTS" id="PR01576">
    <property type="entry name" value="PDEFORMYLASE"/>
</dbReference>
<keyword evidence="5 6" id="KW-0408">Iron</keyword>
<dbReference type="NCBIfam" id="NF009483">
    <property type="entry name" value="PRK12846.1-4"/>
    <property type="match status" value="1"/>
</dbReference>
<dbReference type="PANTHER" id="PTHR10458">
    <property type="entry name" value="PEPTIDE DEFORMYLASE"/>
    <property type="match status" value="1"/>
</dbReference>
<feature type="binding site" evidence="6">
    <location>
        <position position="140"/>
    </location>
    <ligand>
        <name>Fe cation</name>
        <dbReference type="ChEBI" id="CHEBI:24875"/>
    </ligand>
</feature>
<evidence type="ECO:0000256" key="3">
    <source>
        <dbReference type="ARBA" id="ARBA00022801"/>
    </source>
</evidence>
<comment type="caution">
    <text evidence="7">The sequence shown here is derived from an EMBL/GenBank/DDBJ whole genome shotgun (WGS) entry which is preliminary data.</text>
</comment>
<dbReference type="Proteomes" id="UP000247569">
    <property type="component" value="Unassembled WGS sequence"/>
</dbReference>
<dbReference type="InterPro" id="IPR036821">
    <property type="entry name" value="Peptide_deformylase_sf"/>
</dbReference>
<accession>A0A318KC62</accession>
<evidence type="ECO:0000256" key="2">
    <source>
        <dbReference type="ARBA" id="ARBA00022723"/>
    </source>
</evidence>
<keyword evidence="3 6" id="KW-0378">Hydrolase</keyword>
<comment type="function">
    <text evidence="6">Removes the formyl group from the N-terminal Met of newly synthesized proteins. Requires at least a dipeptide for an efficient rate of reaction. N-terminal L-methionine is a prerequisite for activity but the enzyme has broad specificity at other positions.</text>
</comment>
<evidence type="ECO:0000256" key="4">
    <source>
        <dbReference type="ARBA" id="ARBA00022917"/>
    </source>
</evidence>
<dbReference type="AlphaFoldDB" id="A0A318KC62"/>
<evidence type="ECO:0000313" key="7">
    <source>
        <dbReference type="EMBL" id="PXX69106.1"/>
    </source>
</evidence>
<dbReference type="Gene3D" id="3.90.45.10">
    <property type="entry name" value="Peptide deformylase"/>
    <property type="match status" value="1"/>
</dbReference>
<proteinExistence type="inferred from homology"/>
<feature type="binding site" evidence="6">
    <location>
        <position position="98"/>
    </location>
    <ligand>
        <name>Fe cation</name>
        <dbReference type="ChEBI" id="CHEBI:24875"/>
    </ligand>
</feature>
<evidence type="ECO:0000256" key="5">
    <source>
        <dbReference type="ARBA" id="ARBA00023004"/>
    </source>
</evidence>
<keyword evidence="2 6" id="KW-0479">Metal-binding</keyword>
<evidence type="ECO:0000313" key="8">
    <source>
        <dbReference type="Proteomes" id="UP000247569"/>
    </source>
</evidence>
<feature type="binding site" evidence="6">
    <location>
        <position position="144"/>
    </location>
    <ligand>
        <name>Fe cation</name>
        <dbReference type="ChEBI" id="CHEBI:24875"/>
    </ligand>
</feature>
<dbReference type="SUPFAM" id="SSF56420">
    <property type="entry name" value="Peptide deformylase"/>
    <property type="match status" value="1"/>
</dbReference>
<dbReference type="RefSeq" id="WP_040738080.1">
    <property type="nucleotide sequence ID" value="NZ_QJKF01000002.1"/>
</dbReference>
<dbReference type="Pfam" id="PF01327">
    <property type="entry name" value="Pep_deformylase"/>
    <property type="match status" value="1"/>
</dbReference>
<comment type="catalytic activity">
    <reaction evidence="6">
        <text>N-terminal N-formyl-L-methionyl-[peptide] + H2O = N-terminal L-methionyl-[peptide] + formate</text>
        <dbReference type="Rhea" id="RHEA:24420"/>
        <dbReference type="Rhea" id="RHEA-COMP:10639"/>
        <dbReference type="Rhea" id="RHEA-COMP:10640"/>
        <dbReference type="ChEBI" id="CHEBI:15377"/>
        <dbReference type="ChEBI" id="CHEBI:15740"/>
        <dbReference type="ChEBI" id="CHEBI:49298"/>
        <dbReference type="ChEBI" id="CHEBI:64731"/>
        <dbReference type="EC" id="3.5.1.88"/>
    </reaction>
</comment>